<protein>
    <recommendedName>
        <fullName evidence="3 6">Alpha-galactosidase</fullName>
        <ecNumber evidence="3 6">3.2.1.22</ecNumber>
    </recommendedName>
</protein>
<dbReference type="InterPro" id="IPR013785">
    <property type="entry name" value="Aldolase_TIM"/>
</dbReference>
<sequence>MPIEFNQKSGIINIHNQKISYIIQILNNEFPVHRYFGHYLSEYSAAHRLSSGNHAFSADISKEFPYSVTSIPLEYSTIGSGDYRIPSYLVKNEYNQLIPILKYAGYTITDKPINCDSLPTTVSKEEPVSTLTLHLIDPQTKLKIDLNYTIFENSDLILRSTTFKNSGTSVLSLEAANSAQLDLSSDKYKVLTLNGTHAHEANPSLEPLHSGIQMFHTFRGTSGPQQQPFAALVNPNTTEFSGEAIGLALVWSGNFETAIEVDQYKKTRLHIGLEPTTFNWQLKPNTSFQTPEAVMTWSDKGLNGMSQSFHQFGKQLIPKSTNDTDSVINTWESMKFDVSETKVSQFIKDAHLLGLKTIVVDDGWFINRNSEHGQLGCWVPDQNKFPNGLTPLVNQAHNLGMQFGLWIEPEMVTENSPLYKEHPEWVLNYRGRTQITARHQLVLDLSQDVVRKHLVQAMTNLVKENKLDYLKWDMNRHLTQVGNSWLPNIQQDELYYRYVIGLYEIMRDLKQNCPNLIIENCSAGGGRLDFGMSSYTNQTWISDLTDPIDRSKIENGFSYLFPQSIFSNHASVSPNQQNGRITSLKVRLQSASIGQMGLELDINDLIESEKETVKQQFKQYQSYWPADFKDANFYRLNDILFSDKITWLLVTPDKKHALLFYSNELASAVKVSQELPLHYLDDQMQYELSTGEHFLGQELNTVGITIQPPVKDFETNVIFIKQI</sequence>
<evidence type="ECO:0000256" key="4">
    <source>
        <dbReference type="ARBA" id="ARBA00022801"/>
    </source>
</evidence>
<dbReference type="PANTHER" id="PTHR43053:SF3">
    <property type="entry name" value="ALPHA-GALACTOSIDASE C-RELATED"/>
    <property type="match status" value="1"/>
</dbReference>
<dbReference type="AlphaFoldDB" id="A0A0K2LDP7"/>
<dbReference type="PROSITE" id="PS00512">
    <property type="entry name" value="ALPHA_GALACTOSIDASE"/>
    <property type="match status" value="1"/>
</dbReference>
<dbReference type="InterPro" id="IPR002252">
    <property type="entry name" value="Glyco_hydro_36"/>
</dbReference>
<proteinExistence type="inferred from homology"/>
<gene>
    <name evidence="10" type="ORF">JP39_08690</name>
</gene>
<evidence type="ECO:0000256" key="2">
    <source>
        <dbReference type="ARBA" id="ARBA00006202"/>
    </source>
</evidence>
<feature type="active site" description="Proton donor" evidence="7">
    <location>
        <position position="543"/>
    </location>
</feature>
<name>A0A0K2LDP7_9LACO</name>
<evidence type="ECO:0000256" key="6">
    <source>
        <dbReference type="PIRNR" id="PIRNR005536"/>
    </source>
</evidence>
<dbReference type="Gene3D" id="2.70.98.60">
    <property type="entry name" value="alpha-galactosidase from lactobacil brevis"/>
    <property type="match status" value="1"/>
</dbReference>
<evidence type="ECO:0000256" key="7">
    <source>
        <dbReference type="PIRSR" id="PIRSR005536-1"/>
    </source>
</evidence>
<dbReference type="EMBL" id="CP012559">
    <property type="protein sequence ID" value="ALB29424.1"/>
    <property type="molecule type" value="Genomic_DNA"/>
</dbReference>
<dbReference type="CDD" id="cd14791">
    <property type="entry name" value="GH36"/>
    <property type="match status" value="1"/>
</dbReference>
<dbReference type="InterPro" id="IPR050985">
    <property type="entry name" value="Alpha-glycosidase_related"/>
</dbReference>
<comment type="similarity">
    <text evidence="2">Belongs to the glycosyl hydrolase 36 family.</text>
</comment>
<feature type="domain" description="Glycosyl hydrolase family 36 N-terminal" evidence="9">
    <location>
        <begin position="30"/>
        <end position="283"/>
    </location>
</feature>
<keyword evidence="5 6" id="KW-0326">Glycosidase</keyword>
<dbReference type="EC" id="3.2.1.22" evidence="3 6"/>
<organism evidence="10 11">
    <name type="scientific">Companilactobacillus heilongjiangensis</name>
    <dbReference type="NCBI Taxonomy" id="1074467"/>
    <lineage>
        <taxon>Bacteria</taxon>
        <taxon>Bacillati</taxon>
        <taxon>Bacillota</taxon>
        <taxon>Bacilli</taxon>
        <taxon>Lactobacillales</taxon>
        <taxon>Lactobacillaceae</taxon>
        <taxon>Companilactobacillus</taxon>
    </lineage>
</organism>
<evidence type="ECO:0000256" key="5">
    <source>
        <dbReference type="ARBA" id="ARBA00023295"/>
    </source>
</evidence>
<dbReference type="Proteomes" id="UP000061546">
    <property type="component" value="Chromosome"/>
</dbReference>
<dbReference type="KEGG" id="lhi:JP39_08690"/>
<keyword evidence="11" id="KW-1185">Reference proteome</keyword>
<dbReference type="FunFam" id="3.20.20.70:FF:000118">
    <property type="entry name" value="Alpha-galactosidase"/>
    <property type="match status" value="1"/>
</dbReference>
<dbReference type="InterPro" id="IPR000111">
    <property type="entry name" value="Glyco_hydro_27/36_CS"/>
</dbReference>
<evidence type="ECO:0000259" key="8">
    <source>
        <dbReference type="Pfam" id="PF16874"/>
    </source>
</evidence>
<dbReference type="PANTHER" id="PTHR43053">
    <property type="entry name" value="GLYCOSIDASE FAMILY 31"/>
    <property type="match status" value="1"/>
</dbReference>
<evidence type="ECO:0000259" key="9">
    <source>
        <dbReference type="Pfam" id="PF16875"/>
    </source>
</evidence>
<dbReference type="Pfam" id="PF16874">
    <property type="entry name" value="Glyco_hydro_36C"/>
    <property type="match status" value="1"/>
</dbReference>
<evidence type="ECO:0000313" key="10">
    <source>
        <dbReference type="EMBL" id="ALB29424.1"/>
    </source>
</evidence>
<dbReference type="OrthoDB" id="9758822at2"/>
<accession>A0A0K2LDP7</accession>
<dbReference type="InterPro" id="IPR017853">
    <property type="entry name" value="GH"/>
</dbReference>
<evidence type="ECO:0000256" key="3">
    <source>
        <dbReference type="ARBA" id="ARBA00012755"/>
    </source>
</evidence>
<evidence type="ECO:0000256" key="1">
    <source>
        <dbReference type="ARBA" id="ARBA00001255"/>
    </source>
</evidence>
<dbReference type="PIRSF" id="PIRSF005536">
    <property type="entry name" value="Agal"/>
    <property type="match status" value="1"/>
</dbReference>
<dbReference type="GO" id="GO:0004557">
    <property type="term" value="F:alpha-galactosidase activity"/>
    <property type="evidence" value="ECO:0007669"/>
    <property type="project" value="UniProtKB-UniRule"/>
</dbReference>
<dbReference type="PRINTS" id="PR00743">
    <property type="entry name" value="GLHYDRLASE36"/>
</dbReference>
<dbReference type="STRING" id="1074467.JP39_08690"/>
<dbReference type="RefSeq" id="WP_041500425.1">
    <property type="nucleotide sequence ID" value="NZ_BJDV01000002.1"/>
</dbReference>
<dbReference type="Pfam" id="PF02065">
    <property type="entry name" value="Melibiase"/>
    <property type="match status" value="1"/>
</dbReference>
<dbReference type="Gene3D" id="2.60.40.1180">
    <property type="entry name" value="Golgi alpha-mannosidase II"/>
    <property type="match status" value="1"/>
</dbReference>
<keyword evidence="4 6" id="KW-0378">Hydrolase</keyword>
<comment type="catalytic activity">
    <reaction evidence="1 6">
        <text>Hydrolysis of terminal, non-reducing alpha-D-galactose residues in alpha-D-galactosides, including galactose oligosaccharides, galactomannans and galactolipids.</text>
        <dbReference type="EC" id="3.2.1.22"/>
    </reaction>
</comment>
<dbReference type="InterPro" id="IPR038417">
    <property type="entry name" value="Alpga-gal_N_sf"/>
</dbReference>
<dbReference type="SUPFAM" id="SSF51445">
    <property type="entry name" value="(Trans)glycosidases"/>
    <property type="match status" value="1"/>
</dbReference>
<evidence type="ECO:0000313" key="11">
    <source>
        <dbReference type="Proteomes" id="UP000061546"/>
    </source>
</evidence>
<dbReference type="InterPro" id="IPR031705">
    <property type="entry name" value="Glyco_hydro_36_C"/>
</dbReference>
<reference evidence="10 11" key="1">
    <citation type="submission" date="2015-08" db="EMBL/GenBank/DDBJ databases">
        <title>Genomic sequence of Lactobacillus heilongjiangensis DSM 28069, isolated from Chinese traditional pickle.</title>
        <authorList>
            <person name="Jiang X."/>
            <person name="Zheng B."/>
            <person name="Cheng H."/>
        </authorList>
    </citation>
    <scope>NUCLEOTIDE SEQUENCE [LARGE SCALE GENOMIC DNA]</scope>
    <source>
        <strain evidence="10 11">DSM 28069</strain>
    </source>
</reference>
<feature type="active site" description="Nucleophile" evidence="7">
    <location>
        <position position="473"/>
    </location>
</feature>
<dbReference type="InterPro" id="IPR031704">
    <property type="entry name" value="Glyco_hydro_36_N"/>
</dbReference>
<dbReference type="Pfam" id="PF16875">
    <property type="entry name" value="Glyco_hydro_36N"/>
    <property type="match status" value="1"/>
</dbReference>
<dbReference type="GO" id="GO:0016052">
    <property type="term" value="P:carbohydrate catabolic process"/>
    <property type="evidence" value="ECO:0007669"/>
    <property type="project" value="InterPro"/>
</dbReference>
<dbReference type="Gene3D" id="3.20.20.70">
    <property type="entry name" value="Aldolase class I"/>
    <property type="match status" value="1"/>
</dbReference>
<feature type="domain" description="Glycosyl hydrolase family 36 C-terminal" evidence="8">
    <location>
        <begin position="646"/>
        <end position="719"/>
    </location>
</feature>
<dbReference type="InterPro" id="IPR013780">
    <property type="entry name" value="Glyco_hydro_b"/>
</dbReference>